<name>A0ABN7WQU9_GIGMA</name>
<dbReference type="Proteomes" id="UP000789901">
    <property type="component" value="Unassembled WGS sequence"/>
</dbReference>
<protein>
    <submittedName>
        <fullName evidence="1">18502_t:CDS:1</fullName>
    </submittedName>
</protein>
<dbReference type="EMBL" id="CAJVQB010057223">
    <property type="protein sequence ID" value="CAG8838069.1"/>
    <property type="molecule type" value="Genomic_DNA"/>
</dbReference>
<evidence type="ECO:0000313" key="2">
    <source>
        <dbReference type="Proteomes" id="UP000789901"/>
    </source>
</evidence>
<reference evidence="1 2" key="1">
    <citation type="submission" date="2021-06" db="EMBL/GenBank/DDBJ databases">
        <authorList>
            <person name="Kallberg Y."/>
            <person name="Tangrot J."/>
            <person name="Rosling A."/>
        </authorList>
    </citation>
    <scope>NUCLEOTIDE SEQUENCE [LARGE SCALE GENOMIC DNA]</scope>
    <source>
        <strain evidence="1 2">120-4 pot B 10/14</strain>
    </source>
</reference>
<accession>A0ABN7WQU9</accession>
<feature type="non-terminal residue" evidence="1">
    <location>
        <position position="48"/>
    </location>
</feature>
<keyword evidence="2" id="KW-1185">Reference proteome</keyword>
<proteinExistence type="predicted"/>
<evidence type="ECO:0000313" key="1">
    <source>
        <dbReference type="EMBL" id="CAG8838069.1"/>
    </source>
</evidence>
<gene>
    <name evidence="1" type="ORF">GMARGA_LOCUS33792</name>
</gene>
<organism evidence="1 2">
    <name type="scientific">Gigaspora margarita</name>
    <dbReference type="NCBI Taxonomy" id="4874"/>
    <lineage>
        <taxon>Eukaryota</taxon>
        <taxon>Fungi</taxon>
        <taxon>Fungi incertae sedis</taxon>
        <taxon>Mucoromycota</taxon>
        <taxon>Glomeromycotina</taxon>
        <taxon>Glomeromycetes</taxon>
        <taxon>Diversisporales</taxon>
        <taxon>Gigasporaceae</taxon>
        <taxon>Gigaspora</taxon>
    </lineage>
</organism>
<sequence>MPEKSAFIAFISQNLVSIKLPIELPGTENLDCKEDEKEVEDDKGDLLL</sequence>
<comment type="caution">
    <text evidence="1">The sequence shown here is derived from an EMBL/GenBank/DDBJ whole genome shotgun (WGS) entry which is preliminary data.</text>
</comment>